<name>A0A6S7LVU6_PARCT</name>
<keyword evidence="2" id="KW-1185">Reference proteome</keyword>
<dbReference type="EMBL" id="CACRXK020040864">
    <property type="protein sequence ID" value="CAB4045659.1"/>
    <property type="molecule type" value="Genomic_DNA"/>
</dbReference>
<evidence type="ECO:0000313" key="1">
    <source>
        <dbReference type="EMBL" id="CAB4045659.1"/>
    </source>
</evidence>
<protein>
    <submittedName>
        <fullName evidence="1">Uncharacterized protein</fullName>
    </submittedName>
</protein>
<organism evidence="1 2">
    <name type="scientific">Paramuricea clavata</name>
    <name type="common">Red gorgonian</name>
    <name type="synonym">Violescent sea-whip</name>
    <dbReference type="NCBI Taxonomy" id="317549"/>
    <lineage>
        <taxon>Eukaryota</taxon>
        <taxon>Metazoa</taxon>
        <taxon>Cnidaria</taxon>
        <taxon>Anthozoa</taxon>
        <taxon>Octocorallia</taxon>
        <taxon>Malacalcyonacea</taxon>
        <taxon>Plexauridae</taxon>
        <taxon>Paramuricea</taxon>
    </lineage>
</organism>
<sequence>ELCKVRADYKRETDEKLNAKYSELSLEHESTKFVLESRLKEAEFKLKETKSEVGNLKENIQSLKYYNNFLLDILQSNESIWSKPKRTCPSKSVLDRAELSILNTFGPLEADETNVVERATCNEVDATCSSTNRDESVVIENETTNFAVDEVTRGETEPQANVSPSGEIQVNNQSINPANPAQGHTLEANSNSKSIKDGGCLTSNVYEDQVTDYRNSQKRKFKASKKTLLVGDSMTKHICNQKIGRACRGSSKCYTYSGATVSTLETKLDSIMANESFS</sequence>
<evidence type="ECO:0000313" key="2">
    <source>
        <dbReference type="Proteomes" id="UP001152795"/>
    </source>
</evidence>
<dbReference type="Proteomes" id="UP001152795">
    <property type="component" value="Unassembled WGS sequence"/>
</dbReference>
<gene>
    <name evidence="1" type="ORF">PACLA_8A006764</name>
</gene>
<feature type="non-terminal residue" evidence="1">
    <location>
        <position position="278"/>
    </location>
</feature>
<reference evidence="1" key="1">
    <citation type="submission" date="2020-04" db="EMBL/GenBank/DDBJ databases">
        <authorList>
            <person name="Alioto T."/>
            <person name="Alioto T."/>
            <person name="Gomez Garrido J."/>
        </authorList>
    </citation>
    <scope>NUCLEOTIDE SEQUENCE</scope>
    <source>
        <strain evidence="1">A484AB</strain>
    </source>
</reference>
<dbReference type="AlphaFoldDB" id="A0A6S7LVU6"/>
<comment type="caution">
    <text evidence="1">The sequence shown here is derived from an EMBL/GenBank/DDBJ whole genome shotgun (WGS) entry which is preliminary data.</text>
</comment>
<feature type="non-terminal residue" evidence="1">
    <location>
        <position position="1"/>
    </location>
</feature>
<accession>A0A6S7LVU6</accession>
<proteinExistence type="predicted"/>